<dbReference type="GO" id="GO:0003735">
    <property type="term" value="F:structural constituent of ribosome"/>
    <property type="evidence" value="ECO:0007669"/>
    <property type="project" value="InterPro"/>
</dbReference>
<protein>
    <submittedName>
        <fullName evidence="1">Uncharacterized protein</fullName>
    </submittedName>
</protein>
<proteinExistence type="predicted"/>
<dbReference type="Gene3D" id="6.20.130.20">
    <property type="entry name" value="Mitochondrial ribosomal protein L55"/>
    <property type="match status" value="1"/>
</dbReference>
<dbReference type="GO" id="GO:0005762">
    <property type="term" value="C:mitochondrial large ribosomal subunit"/>
    <property type="evidence" value="ECO:0007669"/>
    <property type="project" value="InterPro"/>
</dbReference>
<sequence>MATMGCLLGAHAPLCTGRPSVCYTQKPGGADSNRVLLTRVYQQAYAHLYQVFLVKQDSSTIHIPCSEPRRMLEMASGPRCPDPRGEVGLVPKCEAQRRENKEEPELCDSFEVEQYKGFWIKK</sequence>
<reference evidence="1" key="2">
    <citation type="submission" date="2025-08" db="UniProtKB">
        <authorList>
            <consortium name="Ensembl"/>
        </authorList>
    </citation>
    <scope>IDENTIFICATION</scope>
</reference>
<dbReference type="GeneTree" id="ENSGT00390000010309"/>
<accession>A0A7N5JUQ8</accession>
<reference evidence="1" key="3">
    <citation type="submission" date="2025-09" db="UniProtKB">
        <authorList>
            <consortium name="Ensembl"/>
        </authorList>
    </citation>
    <scope>IDENTIFICATION</scope>
</reference>
<dbReference type="PANTHER" id="PTHR34095:SF1">
    <property type="entry name" value="LARGE RIBOSOMAL SUBUNIT PROTEIN ML55"/>
    <property type="match status" value="1"/>
</dbReference>
<name>A0A7N5JUQ8_AILME</name>
<evidence type="ECO:0000313" key="1">
    <source>
        <dbReference type="Ensembl" id="ENSAMEP00000030599.1"/>
    </source>
</evidence>
<dbReference type="InterPro" id="IPR044884">
    <property type="entry name" value="Ribosomal_mL55_sf"/>
</dbReference>
<dbReference type="Proteomes" id="UP000008912">
    <property type="component" value="Unassembled WGS sequence"/>
</dbReference>
<dbReference type="Pfam" id="PF09776">
    <property type="entry name" value="Mitoc_L55"/>
    <property type="match status" value="1"/>
</dbReference>
<dbReference type="Ensembl" id="ENSAMET00000045271.1">
    <property type="protein sequence ID" value="ENSAMEP00000030599.1"/>
    <property type="gene ID" value="ENSAMEG00000024013.1"/>
</dbReference>
<dbReference type="PANTHER" id="PTHR34095">
    <property type="entry name" value="39S RIBOSOMAL PROTEIN L55, MITOCHONDRIAL"/>
    <property type="match status" value="1"/>
</dbReference>
<dbReference type="AlphaFoldDB" id="A0A7N5JUQ8"/>
<dbReference type="InParanoid" id="A0A7N5JUQ8"/>
<evidence type="ECO:0000313" key="2">
    <source>
        <dbReference type="Proteomes" id="UP000008912"/>
    </source>
</evidence>
<keyword evidence="2" id="KW-1185">Reference proteome</keyword>
<organism evidence="1 2">
    <name type="scientific">Ailuropoda melanoleuca</name>
    <name type="common">Giant panda</name>
    <dbReference type="NCBI Taxonomy" id="9646"/>
    <lineage>
        <taxon>Eukaryota</taxon>
        <taxon>Metazoa</taxon>
        <taxon>Chordata</taxon>
        <taxon>Craniata</taxon>
        <taxon>Vertebrata</taxon>
        <taxon>Euteleostomi</taxon>
        <taxon>Mammalia</taxon>
        <taxon>Eutheria</taxon>
        <taxon>Laurasiatheria</taxon>
        <taxon>Carnivora</taxon>
        <taxon>Caniformia</taxon>
        <taxon>Ursidae</taxon>
        <taxon>Ailuropoda</taxon>
    </lineage>
</organism>
<reference evidence="1 2" key="1">
    <citation type="journal article" date="2010" name="Nature">
        <title>The sequence and de novo assembly of the giant panda genome.</title>
        <authorList>
            <person name="Li R."/>
            <person name="Fan W."/>
            <person name="Tian G."/>
            <person name="Zhu H."/>
            <person name="He L."/>
            <person name="Cai J."/>
            <person name="Huang Q."/>
            <person name="Cai Q."/>
            <person name="Li B."/>
            <person name="Bai Y."/>
            <person name="Zhang Z."/>
            <person name="Zhang Y."/>
            <person name="Wang W."/>
            <person name="Li J."/>
            <person name="Wei F."/>
            <person name="Li H."/>
            <person name="Jian M."/>
            <person name="Li J."/>
            <person name="Zhang Z."/>
            <person name="Nielsen R."/>
            <person name="Li D."/>
            <person name="Gu W."/>
            <person name="Yang Z."/>
            <person name="Xuan Z."/>
            <person name="Ryder O.A."/>
            <person name="Leung F.C."/>
            <person name="Zhou Y."/>
            <person name="Cao J."/>
            <person name="Sun X."/>
            <person name="Fu Y."/>
            <person name="Fang X."/>
            <person name="Guo X."/>
            <person name="Wang B."/>
            <person name="Hou R."/>
            <person name="Shen F."/>
            <person name="Mu B."/>
            <person name="Ni P."/>
            <person name="Lin R."/>
            <person name="Qian W."/>
            <person name="Wang G."/>
            <person name="Yu C."/>
            <person name="Nie W."/>
            <person name="Wang J."/>
            <person name="Wu Z."/>
            <person name="Liang H."/>
            <person name="Min J."/>
            <person name="Wu Q."/>
            <person name="Cheng S."/>
            <person name="Ruan J."/>
            <person name="Wang M."/>
            <person name="Shi Z."/>
            <person name="Wen M."/>
            <person name="Liu B."/>
            <person name="Ren X."/>
            <person name="Zheng H."/>
            <person name="Dong D."/>
            <person name="Cook K."/>
            <person name="Shan G."/>
            <person name="Zhang H."/>
            <person name="Kosiol C."/>
            <person name="Xie X."/>
            <person name="Lu Z."/>
            <person name="Zheng H."/>
            <person name="Li Y."/>
            <person name="Steiner C.C."/>
            <person name="Lam T.T."/>
            <person name="Lin S."/>
            <person name="Zhang Q."/>
            <person name="Li G."/>
            <person name="Tian J."/>
            <person name="Gong T."/>
            <person name="Liu H."/>
            <person name="Zhang D."/>
            <person name="Fang L."/>
            <person name="Ye C."/>
            <person name="Zhang J."/>
            <person name="Hu W."/>
            <person name="Xu A."/>
            <person name="Ren Y."/>
            <person name="Zhang G."/>
            <person name="Bruford M.W."/>
            <person name="Li Q."/>
            <person name="Ma L."/>
            <person name="Guo Y."/>
            <person name="An N."/>
            <person name="Hu Y."/>
            <person name="Zheng Y."/>
            <person name="Shi Y."/>
            <person name="Li Z."/>
            <person name="Liu Q."/>
            <person name="Chen Y."/>
            <person name="Zhao J."/>
            <person name="Qu N."/>
            <person name="Zhao S."/>
            <person name="Tian F."/>
            <person name="Wang X."/>
            <person name="Wang H."/>
            <person name="Xu L."/>
            <person name="Liu X."/>
            <person name="Vinar T."/>
            <person name="Wang Y."/>
            <person name="Lam T.W."/>
            <person name="Yiu S.M."/>
            <person name="Liu S."/>
            <person name="Zhang H."/>
            <person name="Li D."/>
            <person name="Huang Y."/>
            <person name="Wang X."/>
            <person name="Yang G."/>
            <person name="Jiang Z."/>
            <person name="Wang J."/>
            <person name="Qin N."/>
            <person name="Li L."/>
            <person name="Li J."/>
            <person name="Bolund L."/>
            <person name="Kristiansen K."/>
            <person name="Wong G.K."/>
            <person name="Olson M."/>
            <person name="Zhang X."/>
            <person name="Li S."/>
            <person name="Yang H."/>
            <person name="Wang J."/>
            <person name="Wang J."/>
        </authorList>
    </citation>
    <scope>NUCLEOTIDE SEQUENCE [LARGE SCALE GENOMIC DNA]</scope>
</reference>
<dbReference type="GO" id="GO:0006412">
    <property type="term" value="P:translation"/>
    <property type="evidence" value="ECO:0007669"/>
    <property type="project" value="TreeGrafter"/>
</dbReference>
<dbReference type="InterPro" id="IPR018615">
    <property type="entry name" value="Ribosomal_mL55"/>
</dbReference>